<protein>
    <submittedName>
        <fullName evidence="3">Uncharacterized protein</fullName>
    </submittedName>
</protein>
<evidence type="ECO:0000256" key="1">
    <source>
        <dbReference type="SAM" id="MobiDB-lite"/>
    </source>
</evidence>
<dbReference type="RefSeq" id="WP_145217963.1">
    <property type="nucleotide sequence ID" value="NZ_CP036432.1"/>
</dbReference>
<gene>
    <name evidence="3" type="ORF">TBK1r_56750</name>
</gene>
<name>A0ABX5XXA1_9BACT</name>
<organism evidence="3 4">
    <name type="scientific">Stieleria magnilauensis</name>
    <dbReference type="NCBI Taxonomy" id="2527963"/>
    <lineage>
        <taxon>Bacteria</taxon>
        <taxon>Pseudomonadati</taxon>
        <taxon>Planctomycetota</taxon>
        <taxon>Planctomycetia</taxon>
        <taxon>Pirellulales</taxon>
        <taxon>Pirellulaceae</taxon>
        <taxon>Stieleria</taxon>
    </lineage>
</organism>
<feature type="signal peptide" evidence="2">
    <location>
        <begin position="1"/>
        <end position="25"/>
    </location>
</feature>
<accession>A0ABX5XXA1</accession>
<sequence>MSHTARSTKALAVAVLAAGSLVAGGCTSPATRGDSKLANFFETPGWMKKAPWSKSQDEPPTPYPGPVKMATTWSPDVLVQTGKTPTRGFGGRLFFFDEKTKAVPVEGTLTVHGFEIGADGKDAQVKPFKFTPEQFTKHFSQSDFGASYSIWIPWDAAGGEEKRVSLVPTFQTTEGKIVQGSPTKVILPGRKPNHESGVANSYLSPQYRGHQDAIAQHATRPSGLVTTTIRRHSASPDGTTTLPSGSLQDRVNAIAATYRNATGEGSTPFIDVPLTAPSLAGQTPGRVSTPGVMPASAVMSDQGANPVRSAGAAVTAPRRIQSPVAGSDR</sequence>
<evidence type="ECO:0000313" key="3">
    <source>
        <dbReference type="EMBL" id="QDV86655.1"/>
    </source>
</evidence>
<feature type="chain" id="PRO_5046208337" evidence="2">
    <location>
        <begin position="26"/>
        <end position="329"/>
    </location>
</feature>
<evidence type="ECO:0000256" key="2">
    <source>
        <dbReference type="SAM" id="SignalP"/>
    </source>
</evidence>
<dbReference type="PROSITE" id="PS51257">
    <property type="entry name" value="PROKAR_LIPOPROTEIN"/>
    <property type="match status" value="1"/>
</dbReference>
<reference evidence="3 4" key="1">
    <citation type="submission" date="2019-02" db="EMBL/GenBank/DDBJ databases">
        <title>Deep-cultivation of Planctomycetes and their phenomic and genomic characterization uncovers novel biology.</title>
        <authorList>
            <person name="Wiegand S."/>
            <person name="Jogler M."/>
            <person name="Boedeker C."/>
            <person name="Pinto D."/>
            <person name="Vollmers J."/>
            <person name="Rivas-Marin E."/>
            <person name="Kohn T."/>
            <person name="Peeters S.H."/>
            <person name="Heuer A."/>
            <person name="Rast P."/>
            <person name="Oberbeckmann S."/>
            <person name="Bunk B."/>
            <person name="Jeske O."/>
            <person name="Meyerdierks A."/>
            <person name="Storesund J.E."/>
            <person name="Kallscheuer N."/>
            <person name="Luecker S."/>
            <person name="Lage O.M."/>
            <person name="Pohl T."/>
            <person name="Merkel B.J."/>
            <person name="Hornburger P."/>
            <person name="Mueller R.-W."/>
            <person name="Bruemmer F."/>
            <person name="Labrenz M."/>
            <person name="Spormann A.M."/>
            <person name="Op den Camp H."/>
            <person name="Overmann J."/>
            <person name="Amann R."/>
            <person name="Jetten M.S.M."/>
            <person name="Mascher T."/>
            <person name="Medema M.H."/>
            <person name="Devos D.P."/>
            <person name="Kaster A.-K."/>
            <person name="Ovreas L."/>
            <person name="Rohde M."/>
            <person name="Galperin M.Y."/>
            <person name="Jogler C."/>
        </authorList>
    </citation>
    <scope>NUCLEOTIDE SEQUENCE [LARGE SCALE GENOMIC DNA]</scope>
    <source>
        <strain evidence="3 4">TBK1r</strain>
    </source>
</reference>
<keyword evidence="4" id="KW-1185">Reference proteome</keyword>
<dbReference type="EMBL" id="CP036432">
    <property type="protein sequence ID" value="QDV86655.1"/>
    <property type="molecule type" value="Genomic_DNA"/>
</dbReference>
<feature type="region of interest" description="Disordered" evidence="1">
    <location>
        <begin position="299"/>
        <end position="329"/>
    </location>
</feature>
<evidence type="ECO:0000313" key="4">
    <source>
        <dbReference type="Proteomes" id="UP000318081"/>
    </source>
</evidence>
<dbReference type="Proteomes" id="UP000318081">
    <property type="component" value="Chromosome"/>
</dbReference>
<keyword evidence="2" id="KW-0732">Signal</keyword>
<proteinExistence type="predicted"/>